<evidence type="ECO:0000313" key="3">
    <source>
        <dbReference type="Proteomes" id="UP001176941"/>
    </source>
</evidence>
<evidence type="ECO:0000256" key="1">
    <source>
        <dbReference type="SAM" id="SignalP"/>
    </source>
</evidence>
<name>A0ABN8XTF0_RANTA</name>
<dbReference type="EMBL" id="OX459937">
    <property type="protein sequence ID" value="CAI9151371.1"/>
    <property type="molecule type" value="Genomic_DNA"/>
</dbReference>
<gene>
    <name evidence="2" type="ORF">MRATA1EN1_LOCUS333</name>
</gene>
<evidence type="ECO:0000313" key="2">
    <source>
        <dbReference type="EMBL" id="CAI9151371.1"/>
    </source>
</evidence>
<reference evidence="2" key="1">
    <citation type="submission" date="2023-04" db="EMBL/GenBank/DDBJ databases">
        <authorList>
            <consortium name="ELIXIR-Norway"/>
        </authorList>
    </citation>
    <scope>NUCLEOTIDE SEQUENCE [LARGE SCALE GENOMIC DNA]</scope>
</reference>
<feature type="chain" id="PRO_5045392908" evidence="1">
    <location>
        <begin position="20"/>
        <end position="114"/>
    </location>
</feature>
<organism evidence="2 3">
    <name type="scientific">Rangifer tarandus platyrhynchus</name>
    <name type="common">Svalbard reindeer</name>
    <dbReference type="NCBI Taxonomy" id="3082113"/>
    <lineage>
        <taxon>Eukaryota</taxon>
        <taxon>Metazoa</taxon>
        <taxon>Chordata</taxon>
        <taxon>Craniata</taxon>
        <taxon>Vertebrata</taxon>
        <taxon>Euteleostomi</taxon>
        <taxon>Mammalia</taxon>
        <taxon>Eutheria</taxon>
        <taxon>Laurasiatheria</taxon>
        <taxon>Artiodactyla</taxon>
        <taxon>Ruminantia</taxon>
        <taxon>Pecora</taxon>
        <taxon>Cervidae</taxon>
        <taxon>Odocoileinae</taxon>
        <taxon>Rangifer</taxon>
    </lineage>
</organism>
<dbReference type="Proteomes" id="UP001176941">
    <property type="component" value="Chromosome 1"/>
</dbReference>
<proteinExistence type="predicted"/>
<keyword evidence="1" id="KW-0732">Signal</keyword>
<protein>
    <submittedName>
        <fullName evidence="2">Uncharacterized protein</fullName>
    </submittedName>
</protein>
<accession>A0ABN8XTF0</accession>
<keyword evidence="3" id="KW-1185">Reference proteome</keyword>
<sequence>MKFIHHLFDFFKALLRLLAFSSPRPVGQLEPVALSFLPERPREVECKLGLEKLGSPTVRWGGRSLAVSFTRGGGVTGSRLLNPFSLLQATPCSSNRGAGPALSLGLVDKGEWTI</sequence>
<feature type="signal peptide" evidence="1">
    <location>
        <begin position="1"/>
        <end position="19"/>
    </location>
</feature>